<keyword evidence="2" id="KW-1185">Reference proteome</keyword>
<accession>A0ABR4BEL9</accession>
<sequence>MPSPSPCLFPSILRTKEYLPRLARVWNTPDVETHSRKPCSLNLAVHAEMQLDRKEAAMATGQLIENSNSISVLAMVFHFMRVDDVNKQILLASETSLIPLRISRRRVKLLEILKDDDECGISFQEGQHFRIVNNRIWMTNEL</sequence>
<organism evidence="1 2">
    <name type="scientific">Lepraria finkii</name>
    <dbReference type="NCBI Taxonomy" id="1340010"/>
    <lineage>
        <taxon>Eukaryota</taxon>
        <taxon>Fungi</taxon>
        <taxon>Dikarya</taxon>
        <taxon>Ascomycota</taxon>
        <taxon>Pezizomycotina</taxon>
        <taxon>Lecanoromycetes</taxon>
        <taxon>OSLEUM clade</taxon>
        <taxon>Lecanoromycetidae</taxon>
        <taxon>Lecanorales</taxon>
        <taxon>Lecanorineae</taxon>
        <taxon>Stereocaulaceae</taxon>
        <taxon>Lepraria</taxon>
    </lineage>
</organism>
<proteinExistence type="predicted"/>
<dbReference type="Proteomes" id="UP001590951">
    <property type="component" value="Unassembled WGS sequence"/>
</dbReference>
<gene>
    <name evidence="1" type="ORF">ABVK25_004106</name>
</gene>
<evidence type="ECO:0000313" key="1">
    <source>
        <dbReference type="EMBL" id="KAL2055862.1"/>
    </source>
</evidence>
<evidence type="ECO:0000313" key="2">
    <source>
        <dbReference type="Proteomes" id="UP001590951"/>
    </source>
</evidence>
<dbReference type="EMBL" id="JBHFEH010000010">
    <property type="protein sequence ID" value="KAL2055862.1"/>
    <property type="molecule type" value="Genomic_DNA"/>
</dbReference>
<protein>
    <submittedName>
        <fullName evidence="1">Uncharacterized protein</fullName>
    </submittedName>
</protein>
<comment type="caution">
    <text evidence="1">The sequence shown here is derived from an EMBL/GenBank/DDBJ whole genome shotgun (WGS) entry which is preliminary data.</text>
</comment>
<reference evidence="1 2" key="1">
    <citation type="submission" date="2024-09" db="EMBL/GenBank/DDBJ databases">
        <title>Rethinking Asexuality: The Enigmatic Case of Functional Sexual Genes in Lepraria (Stereocaulaceae).</title>
        <authorList>
            <person name="Doellman M."/>
            <person name="Sun Y."/>
            <person name="Barcenas-Pena A."/>
            <person name="Lumbsch H.T."/>
            <person name="Grewe F."/>
        </authorList>
    </citation>
    <scope>NUCLEOTIDE SEQUENCE [LARGE SCALE GENOMIC DNA]</scope>
    <source>
        <strain evidence="1 2">Grewe 0041</strain>
    </source>
</reference>
<name>A0ABR4BEL9_9LECA</name>